<sequence length="702" mass="78580">MEYVPHGDLQNYLSNPIPEDEARIITRQLTEGLHQMHMNGFTHRDLKPGNILVVSRGPDWLVQILDFGISRRLRPDQSTLGTMRRGTLGFIAPEMFGFVPDRSHPYAVDIWSLGTVVFRMVTSKLFTTDLGLLQKYATAELQFPSEYFASHGVTESLASFLRSLLSPLPKDRPTITELASHDWLQHSTHPSDEGGSSEDDFSKGGIQTQDETDPSDDTGEGASAAWSTAMVSVKTAHQTHKTSATTTSSPKTPTAPGSSISLRGNSSQALEIAAKDQAHRSTLSEYNYSTEPEYPLRPARFIVDESGIIHRTEYDMTWFDVYGEMKWPPERPPQQQKHLHPDPEGKSQPAVRSRGGKAKSRQRRGTLNKSTDRVSSTQSKVRLGKQRNTSSPATTSASLKTQKGSWGGIWPWSSTSSSKTSSSKKSPPTSKRHTSSLKKSKATTQETLIMDEPLVHAEVSLHKPREITTIIRENPYVEGVSTCEDFGGNDTNSDGEDGERARFPMNSASGQRVMRFVAKQSDAENYRIPPKYDLSRWDPRKKPLLFLYCVFDLISIGTWFNDTIVSCRQYGQSISEKDMEVLKDLAILLEKLDDSLSKAIQHSIHVEKADDKEMIQDLTDGGERLVIKVQKFLQAWQGMMSLEDGLAGFLLESGAMKHLGTEKLRSKVETLEQSLRVWVLRYNAYSSEKIKHVKSKMRTGRI</sequence>
<keyword evidence="7" id="KW-0418">Kinase</keyword>
<keyword evidence="3" id="KW-0072">Autophagy</keyword>
<dbReference type="PANTHER" id="PTHR24348">
    <property type="entry name" value="SERINE/THREONINE-PROTEIN KINASE UNC-51-RELATED"/>
    <property type="match status" value="1"/>
</dbReference>
<dbReference type="AlphaFoldDB" id="A0AAE0DAM7"/>
<feature type="compositionally biased region" description="Low complexity" evidence="5">
    <location>
        <begin position="408"/>
        <end position="429"/>
    </location>
</feature>
<evidence type="ECO:0000259" key="6">
    <source>
        <dbReference type="PROSITE" id="PS50011"/>
    </source>
</evidence>
<dbReference type="InterPro" id="IPR008271">
    <property type="entry name" value="Ser/Thr_kinase_AS"/>
</dbReference>
<feature type="compositionally biased region" description="Basic and acidic residues" evidence="5">
    <location>
        <begin position="179"/>
        <end position="192"/>
    </location>
</feature>
<feature type="compositionally biased region" description="Acidic residues" evidence="5">
    <location>
        <begin position="210"/>
        <end position="219"/>
    </location>
</feature>
<reference evidence="7" key="1">
    <citation type="submission" date="2023-02" db="EMBL/GenBank/DDBJ databases">
        <title>Colletotrichum kahawae CIFC_Que2 genome sequencing and assembly.</title>
        <authorList>
            <person name="Baroncelli R."/>
        </authorList>
    </citation>
    <scope>NUCLEOTIDE SEQUENCE</scope>
    <source>
        <strain evidence="7">CIFC_Que2</strain>
    </source>
</reference>
<dbReference type="Proteomes" id="UP001281614">
    <property type="component" value="Unassembled WGS sequence"/>
</dbReference>
<dbReference type="EMBL" id="VYYT01000075">
    <property type="protein sequence ID" value="KAK2771850.1"/>
    <property type="molecule type" value="Genomic_DNA"/>
</dbReference>
<protein>
    <recommendedName>
        <fullName evidence="4">Autophagy-related protein 1</fullName>
    </recommendedName>
</protein>
<dbReference type="GO" id="GO:0004674">
    <property type="term" value="F:protein serine/threonine kinase activity"/>
    <property type="evidence" value="ECO:0007669"/>
    <property type="project" value="InterPro"/>
</dbReference>
<feature type="region of interest" description="Disordered" evidence="5">
    <location>
        <begin position="327"/>
        <end position="449"/>
    </location>
</feature>
<keyword evidence="2" id="KW-0813">Transport</keyword>
<feature type="compositionally biased region" description="Polar residues" evidence="5">
    <location>
        <begin position="367"/>
        <end position="402"/>
    </location>
</feature>
<comment type="caution">
    <text evidence="7">The sequence shown here is derived from an EMBL/GenBank/DDBJ whole genome shotgun (WGS) entry which is preliminary data.</text>
</comment>
<feature type="domain" description="Protein kinase" evidence="6">
    <location>
        <begin position="1"/>
        <end position="184"/>
    </location>
</feature>
<organism evidence="7 8">
    <name type="scientific">Colletotrichum kahawae</name>
    <name type="common">Coffee berry disease fungus</name>
    <dbReference type="NCBI Taxonomy" id="34407"/>
    <lineage>
        <taxon>Eukaryota</taxon>
        <taxon>Fungi</taxon>
        <taxon>Dikarya</taxon>
        <taxon>Ascomycota</taxon>
        <taxon>Pezizomycotina</taxon>
        <taxon>Sordariomycetes</taxon>
        <taxon>Hypocreomycetidae</taxon>
        <taxon>Glomerellales</taxon>
        <taxon>Glomerellaceae</taxon>
        <taxon>Colletotrichum</taxon>
        <taxon>Colletotrichum gloeosporioides species complex</taxon>
    </lineage>
</organism>
<keyword evidence="8" id="KW-1185">Reference proteome</keyword>
<dbReference type="GO" id="GO:0010506">
    <property type="term" value="P:regulation of autophagy"/>
    <property type="evidence" value="ECO:0007669"/>
    <property type="project" value="InterPro"/>
</dbReference>
<dbReference type="PROSITE" id="PS00108">
    <property type="entry name" value="PROTEIN_KINASE_ST"/>
    <property type="match status" value="1"/>
</dbReference>
<evidence type="ECO:0000256" key="2">
    <source>
        <dbReference type="ARBA" id="ARBA00022448"/>
    </source>
</evidence>
<comment type="subcellular location">
    <subcellularLocation>
        <location evidence="1">Preautophagosomal structure membrane</location>
        <topology evidence="1">Peripheral membrane protein</topology>
    </subcellularLocation>
</comment>
<dbReference type="PROSITE" id="PS50011">
    <property type="entry name" value="PROTEIN_KINASE_DOM"/>
    <property type="match status" value="1"/>
</dbReference>
<dbReference type="GO" id="GO:0034045">
    <property type="term" value="C:phagophore assembly site membrane"/>
    <property type="evidence" value="ECO:0007669"/>
    <property type="project" value="UniProtKB-SubCell"/>
</dbReference>
<evidence type="ECO:0000256" key="3">
    <source>
        <dbReference type="ARBA" id="ARBA00023006"/>
    </source>
</evidence>
<evidence type="ECO:0000313" key="7">
    <source>
        <dbReference type="EMBL" id="KAK2771850.1"/>
    </source>
</evidence>
<proteinExistence type="predicted"/>
<feature type="compositionally biased region" description="Basic residues" evidence="5">
    <location>
        <begin position="354"/>
        <end position="366"/>
    </location>
</feature>
<dbReference type="SMART" id="SM00220">
    <property type="entry name" value="S_TKc"/>
    <property type="match status" value="1"/>
</dbReference>
<keyword evidence="7" id="KW-0808">Transferase</keyword>
<feature type="region of interest" description="Disordered" evidence="5">
    <location>
        <begin position="481"/>
        <end position="503"/>
    </location>
</feature>
<dbReference type="GO" id="GO:0006914">
    <property type="term" value="P:autophagy"/>
    <property type="evidence" value="ECO:0007669"/>
    <property type="project" value="UniProtKB-KW"/>
</dbReference>
<evidence type="ECO:0000256" key="1">
    <source>
        <dbReference type="ARBA" id="ARBA00004623"/>
    </source>
</evidence>
<accession>A0AAE0DAM7</accession>
<gene>
    <name evidence="7" type="ORF">CKAH01_14184</name>
</gene>
<dbReference type="InterPro" id="IPR000719">
    <property type="entry name" value="Prot_kinase_dom"/>
</dbReference>
<feature type="compositionally biased region" description="Basic residues" evidence="5">
    <location>
        <begin position="430"/>
        <end position="441"/>
    </location>
</feature>
<dbReference type="Gene3D" id="1.10.510.10">
    <property type="entry name" value="Transferase(Phosphotransferase) domain 1"/>
    <property type="match status" value="1"/>
</dbReference>
<feature type="compositionally biased region" description="Low complexity" evidence="5">
    <location>
        <begin position="241"/>
        <end position="256"/>
    </location>
</feature>
<dbReference type="InterPro" id="IPR045269">
    <property type="entry name" value="Atg1-like"/>
</dbReference>
<dbReference type="Pfam" id="PF00069">
    <property type="entry name" value="Pkinase"/>
    <property type="match status" value="1"/>
</dbReference>
<evidence type="ECO:0000256" key="4">
    <source>
        <dbReference type="ARBA" id="ARBA00030237"/>
    </source>
</evidence>
<evidence type="ECO:0000313" key="8">
    <source>
        <dbReference type="Proteomes" id="UP001281614"/>
    </source>
</evidence>
<dbReference type="SUPFAM" id="SSF56112">
    <property type="entry name" value="Protein kinase-like (PK-like)"/>
    <property type="match status" value="1"/>
</dbReference>
<name>A0AAE0DAM7_COLKA</name>
<feature type="region of interest" description="Disordered" evidence="5">
    <location>
        <begin position="179"/>
        <end position="263"/>
    </location>
</feature>
<dbReference type="InterPro" id="IPR011009">
    <property type="entry name" value="Kinase-like_dom_sf"/>
</dbReference>
<evidence type="ECO:0000256" key="5">
    <source>
        <dbReference type="SAM" id="MobiDB-lite"/>
    </source>
</evidence>
<dbReference type="GO" id="GO:0005524">
    <property type="term" value="F:ATP binding"/>
    <property type="evidence" value="ECO:0007669"/>
    <property type="project" value="InterPro"/>
</dbReference>